<organism evidence="8 9">
    <name type="scientific">Phaedon cochleariae</name>
    <name type="common">Mustard beetle</name>
    <dbReference type="NCBI Taxonomy" id="80249"/>
    <lineage>
        <taxon>Eukaryota</taxon>
        <taxon>Metazoa</taxon>
        <taxon>Ecdysozoa</taxon>
        <taxon>Arthropoda</taxon>
        <taxon>Hexapoda</taxon>
        <taxon>Insecta</taxon>
        <taxon>Pterygota</taxon>
        <taxon>Neoptera</taxon>
        <taxon>Endopterygota</taxon>
        <taxon>Coleoptera</taxon>
        <taxon>Polyphaga</taxon>
        <taxon>Cucujiformia</taxon>
        <taxon>Chrysomeloidea</taxon>
        <taxon>Chrysomelidae</taxon>
        <taxon>Chrysomelinae</taxon>
        <taxon>Chrysomelini</taxon>
        <taxon>Phaedon</taxon>
    </lineage>
</organism>
<dbReference type="EMBL" id="OU896715">
    <property type="protein sequence ID" value="CAH1183965.1"/>
    <property type="molecule type" value="Genomic_DNA"/>
</dbReference>
<gene>
    <name evidence="8" type="ORF">PHAECO_LOCUS12637</name>
</gene>
<dbReference type="GO" id="GO:0016432">
    <property type="term" value="F:tRNA-uridine aminocarboxypropyltransferase activity"/>
    <property type="evidence" value="ECO:0007669"/>
    <property type="project" value="UniProtKB-EC"/>
</dbReference>
<reference evidence="8" key="1">
    <citation type="submission" date="2022-01" db="EMBL/GenBank/DDBJ databases">
        <authorList>
            <person name="King R."/>
        </authorList>
    </citation>
    <scope>NUCLEOTIDE SEQUENCE</scope>
</reference>
<feature type="domain" description="DTW" evidence="7">
    <location>
        <begin position="21"/>
        <end position="214"/>
    </location>
</feature>
<dbReference type="GO" id="GO:0008033">
    <property type="term" value="P:tRNA processing"/>
    <property type="evidence" value="ECO:0007669"/>
    <property type="project" value="UniProtKB-KW"/>
</dbReference>
<evidence type="ECO:0000256" key="5">
    <source>
        <dbReference type="ARBA" id="ARBA00034489"/>
    </source>
</evidence>
<evidence type="ECO:0000313" key="8">
    <source>
        <dbReference type="EMBL" id="CAH1183965.1"/>
    </source>
</evidence>
<dbReference type="Pfam" id="PF03942">
    <property type="entry name" value="DTW"/>
    <property type="match status" value="1"/>
</dbReference>
<dbReference type="SMART" id="SM01144">
    <property type="entry name" value="DTW"/>
    <property type="match status" value="1"/>
</dbReference>
<dbReference type="OrthoDB" id="408541at2759"/>
<keyword evidence="2" id="KW-0808">Transferase</keyword>
<dbReference type="InterPro" id="IPR005636">
    <property type="entry name" value="DTW"/>
</dbReference>
<evidence type="ECO:0000256" key="2">
    <source>
        <dbReference type="ARBA" id="ARBA00022679"/>
    </source>
</evidence>
<keyword evidence="4" id="KW-0819">tRNA processing</keyword>
<accession>A0A9P0DZS7</accession>
<evidence type="ECO:0000259" key="7">
    <source>
        <dbReference type="SMART" id="SM01144"/>
    </source>
</evidence>
<evidence type="ECO:0000256" key="3">
    <source>
        <dbReference type="ARBA" id="ARBA00022691"/>
    </source>
</evidence>
<dbReference type="PANTHER" id="PTHR21392:SF0">
    <property type="entry name" value="TRNA-URIDINE AMINOCARBOXYPROPYLTRANSFERASE 2"/>
    <property type="match status" value="1"/>
</dbReference>
<keyword evidence="9" id="KW-1185">Reference proteome</keyword>
<sequence length="250" mass="27887">MLSESNVLADLCSIPPDPPYMRTVCTKCKRPSTVCYCQSLPNPPLCPSSRIIILQHPAEEKRCLRTALMLQLGLAKEKCLVFKGKHFPGRHSDLIEILSASNSLLLYPSRSAVDIQEVMNSRSCSSFNIILIDGTWPQAKAIYAGSPILHGIKQIKLMNTDTSSYIIRTQPTDGCLSTIETAAVTLSHLENNAIYQDLLKPLRAMCEFQLQKGAVSHQSKEFRIKTNTYPKLIGKRLNRVLKEADSIRNS</sequence>
<evidence type="ECO:0000256" key="6">
    <source>
        <dbReference type="ARBA" id="ARBA00048718"/>
    </source>
</evidence>
<dbReference type="PANTHER" id="PTHR21392">
    <property type="entry name" value="TRNA-URIDINE AMINOCARBOXYPROPYLTRANSFERASE 2"/>
    <property type="match status" value="1"/>
</dbReference>
<proteinExistence type="inferred from homology"/>
<protein>
    <recommendedName>
        <fullName evidence="1">tRNA-uridine aminocarboxypropyltransferase</fullName>
        <ecNumber evidence="1">2.5.1.25</ecNumber>
    </recommendedName>
</protein>
<reference evidence="8" key="2">
    <citation type="submission" date="2022-10" db="EMBL/GenBank/DDBJ databases">
        <authorList>
            <consortium name="ENA_rothamsted_submissions"/>
            <consortium name="culmorum"/>
            <person name="King R."/>
        </authorList>
    </citation>
    <scope>NUCLEOTIDE SEQUENCE</scope>
</reference>
<comment type="similarity">
    <text evidence="5">Belongs to the TDD superfamily. DTWD2 family.</text>
</comment>
<evidence type="ECO:0000313" key="9">
    <source>
        <dbReference type="Proteomes" id="UP001153737"/>
    </source>
</evidence>
<dbReference type="AlphaFoldDB" id="A0A9P0DZS7"/>
<name>A0A9P0DZS7_PHACE</name>
<comment type="catalytic activity">
    <reaction evidence="6">
        <text>a uridine in tRNA + S-adenosyl-L-methionine = a 3-[(3S)-3-amino-3-carboxypropyl]uridine in tRNA + S-methyl-5'-thioadenosine + H(+)</text>
        <dbReference type="Rhea" id="RHEA:62432"/>
        <dbReference type="Rhea" id="RHEA-COMP:13339"/>
        <dbReference type="Rhea" id="RHEA-COMP:16092"/>
        <dbReference type="ChEBI" id="CHEBI:15378"/>
        <dbReference type="ChEBI" id="CHEBI:17509"/>
        <dbReference type="ChEBI" id="CHEBI:59789"/>
        <dbReference type="ChEBI" id="CHEBI:65315"/>
        <dbReference type="ChEBI" id="CHEBI:82930"/>
        <dbReference type="EC" id="2.5.1.25"/>
    </reaction>
</comment>
<keyword evidence="3" id="KW-0949">S-adenosyl-L-methionine</keyword>
<dbReference type="InterPro" id="IPR039262">
    <property type="entry name" value="DTWD2/TAPT"/>
</dbReference>
<evidence type="ECO:0000256" key="4">
    <source>
        <dbReference type="ARBA" id="ARBA00022694"/>
    </source>
</evidence>
<dbReference type="EC" id="2.5.1.25" evidence="1"/>
<dbReference type="Proteomes" id="UP001153737">
    <property type="component" value="Chromosome 9"/>
</dbReference>
<evidence type="ECO:0000256" key="1">
    <source>
        <dbReference type="ARBA" id="ARBA00012386"/>
    </source>
</evidence>